<gene>
    <name evidence="2" type="ORF">SAMN04487839_101633</name>
</gene>
<reference evidence="2 3" key="1">
    <citation type="submission" date="2016-10" db="EMBL/GenBank/DDBJ databases">
        <authorList>
            <person name="de Groot N.N."/>
        </authorList>
    </citation>
    <scope>NUCLEOTIDE SEQUENCE [LARGE SCALE GENOMIC DNA]</scope>
    <source>
        <strain evidence="2 3">VTM1R29</strain>
    </source>
</reference>
<dbReference type="EMBL" id="FOBM01000001">
    <property type="protein sequence ID" value="SEL99550.1"/>
    <property type="molecule type" value="Genomic_DNA"/>
</dbReference>
<dbReference type="Proteomes" id="UP000182764">
    <property type="component" value="Unassembled WGS sequence"/>
</dbReference>
<organism evidence="2 3">
    <name type="scientific">Streptococcus gallolyticus</name>
    <dbReference type="NCBI Taxonomy" id="315405"/>
    <lineage>
        <taxon>Bacteria</taxon>
        <taxon>Bacillati</taxon>
        <taxon>Bacillota</taxon>
        <taxon>Bacilli</taxon>
        <taxon>Lactobacillales</taxon>
        <taxon>Streptococcaceae</taxon>
        <taxon>Streptococcus</taxon>
    </lineage>
</organism>
<proteinExistence type="predicted"/>
<name>A0A1H7URD0_9STRE</name>
<feature type="transmembrane region" description="Helical" evidence="1">
    <location>
        <begin position="287"/>
        <end position="305"/>
    </location>
</feature>
<keyword evidence="1" id="KW-1133">Transmembrane helix</keyword>
<feature type="transmembrane region" description="Helical" evidence="1">
    <location>
        <begin position="317"/>
        <end position="345"/>
    </location>
</feature>
<protein>
    <submittedName>
        <fullName evidence="2">Uncharacterized protein</fullName>
    </submittedName>
</protein>
<evidence type="ECO:0000256" key="1">
    <source>
        <dbReference type="SAM" id="Phobius"/>
    </source>
</evidence>
<accession>A0A1H7URD0</accession>
<dbReference type="RefSeq" id="WP_074630933.1">
    <property type="nucleotide sequence ID" value="NZ_FOBM01000001.1"/>
</dbReference>
<dbReference type="AlphaFoldDB" id="A0A1H7URD0"/>
<sequence>MAVLVTGNVETLKENDLLKMFPEEKVIVLGKISESKHRIRSIAWKKTTDIKRLLTVYHVTSILYFSKSVDPSKDLDGELLQIRKILNALTEDFFVEFLYVTGPDSRFQTENSRGIMLSAYERLLSHYSQQKHFSVKVLQSFYLYQLSNLTDSLRSMLTSGKDITLHPEQKAYYIFGRDLLDLCRRIFDNWTDTFERIEVPDSFDMTFQQLFEELNIHGSPFSEEASLSVLRPQASNLKKDYGWFPKVSLLEDLSTHDLPTSAKEQKTLSLADRLRKLVKLDKTSVKVIVLIALFVIGEMLSHLLSNQMYFKTVDYRLFAIVISGLSLGIFYGIWAAVFASIGLIIQNILAGETNLQTLFFEPANWIPYIIYLVSGLVSGYVKEKDQADLFRILAENEHLEQQLSDEQSFVEDLLSEKVELTHQILERQDSYGRIYRFLEDLETPYLEIFMVKLLDYISNIFDTDEIAIYEVRDNQTSKLQLTTAQNTTHLMLTAEQLSKVSQQLVNNTVWVNQHLRDDYPMYLAGIFANGELRYYLSLDHLPTDKLNLYHQNLLKSLMGLASLSYQRLYQKTTSNVQHEILEEKVFCQKLLALRAVDSPYFVGQVLHLGVVAEEISPTVMIRLKEKLSSINSLGQVENQLYLLINTYAQSLADWHEKLSDLGVEIIDERNIEEAIEAIAFRQMMS</sequence>
<evidence type="ECO:0000313" key="2">
    <source>
        <dbReference type="EMBL" id="SEL99550.1"/>
    </source>
</evidence>
<keyword evidence="1" id="KW-0472">Membrane</keyword>
<evidence type="ECO:0000313" key="3">
    <source>
        <dbReference type="Proteomes" id="UP000182764"/>
    </source>
</evidence>
<keyword evidence="1" id="KW-0812">Transmembrane</keyword>